<accession>A0A1H2XX63</accession>
<dbReference type="EMBL" id="FNNZ01000011">
    <property type="protein sequence ID" value="SDW97325.1"/>
    <property type="molecule type" value="Genomic_DNA"/>
</dbReference>
<dbReference type="PANTHER" id="PTHR33973">
    <property type="entry name" value="OS07G0153300 PROTEIN"/>
    <property type="match status" value="1"/>
</dbReference>
<reference evidence="2" key="1">
    <citation type="submission" date="2016-10" db="EMBL/GenBank/DDBJ databases">
        <authorList>
            <person name="Varghese N."/>
            <person name="Submissions S."/>
        </authorList>
    </citation>
    <scope>NUCLEOTIDE SEQUENCE [LARGE SCALE GENOMIC DNA]</scope>
    <source>
        <strain evidence="2">DSM 217</strain>
    </source>
</reference>
<dbReference type="AlphaFoldDB" id="A0A1H2XX63"/>
<evidence type="ECO:0008006" key="3">
    <source>
        <dbReference type="Google" id="ProtNLM"/>
    </source>
</evidence>
<dbReference type="PANTHER" id="PTHR33973:SF4">
    <property type="entry name" value="OS07G0153300 PROTEIN"/>
    <property type="match status" value="1"/>
</dbReference>
<dbReference type="InterPro" id="IPR010775">
    <property type="entry name" value="DUF1365"/>
</dbReference>
<organism evidence="1 2">
    <name type="scientific">Thiocapsa roseopersicina</name>
    <dbReference type="NCBI Taxonomy" id="1058"/>
    <lineage>
        <taxon>Bacteria</taxon>
        <taxon>Pseudomonadati</taxon>
        <taxon>Pseudomonadota</taxon>
        <taxon>Gammaproteobacteria</taxon>
        <taxon>Chromatiales</taxon>
        <taxon>Chromatiaceae</taxon>
        <taxon>Thiocapsa</taxon>
    </lineage>
</organism>
<sequence>MSTVAGRIIFGDVMHRRLFPVRYRFVYRVFSMLLDVERVDEVARDCRWFSYNRFNLFSFHDRDHGPRDGRGLKPWLLEQLRACGQEMEIARIELQCFPRVLGFVFNPLSVWTCFDRSDRPVAVLCEVNNTFGEAHSYLLHEKGAPMDWPIRHAHRKDFHVSPFVDMNADYHFRFTRQGDRHAIVIREYQDGSLMLVAVQKGIAETITDAKLLRAAFAYPFLTLKVVLMIHWQALKIWLKGGRYHSKPAPPLEEVS</sequence>
<name>A0A1H2XX63_THIRO</name>
<proteinExistence type="predicted"/>
<evidence type="ECO:0000313" key="2">
    <source>
        <dbReference type="Proteomes" id="UP000198816"/>
    </source>
</evidence>
<keyword evidence="2" id="KW-1185">Reference proteome</keyword>
<dbReference type="STRING" id="1058.SAMN05421783_111145"/>
<gene>
    <name evidence="1" type="ORF">SAMN05421783_111145</name>
</gene>
<dbReference type="RefSeq" id="WP_093032709.1">
    <property type="nucleotide sequence ID" value="NZ_FNNZ01000011.1"/>
</dbReference>
<dbReference type="OrthoDB" id="9778801at2"/>
<dbReference type="Pfam" id="PF07103">
    <property type="entry name" value="DUF1365"/>
    <property type="match status" value="1"/>
</dbReference>
<dbReference type="Proteomes" id="UP000198816">
    <property type="component" value="Unassembled WGS sequence"/>
</dbReference>
<protein>
    <recommendedName>
        <fullName evidence="3">DUF1365 domain-containing protein</fullName>
    </recommendedName>
</protein>
<evidence type="ECO:0000313" key="1">
    <source>
        <dbReference type="EMBL" id="SDW97325.1"/>
    </source>
</evidence>